<dbReference type="Pfam" id="PF00001">
    <property type="entry name" value="7tm_1"/>
    <property type="match status" value="1"/>
</dbReference>
<dbReference type="SUPFAM" id="SSF81321">
    <property type="entry name" value="Family A G protein-coupled receptor-like"/>
    <property type="match status" value="1"/>
</dbReference>
<keyword evidence="4 6" id="KW-0472">Membrane</keyword>
<feature type="region of interest" description="Disordered" evidence="5">
    <location>
        <begin position="305"/>
        <end position="330"/>
    </location>
</feature>
<evidence type="ECO:0000256" key="5">
    <source>
        <dbReference type="SAM" id="MobiDB-lite"/>
    </source>
</evidence>
<evidence type="ECO:0000313" key="8">
    <source>
        <dbReference type="EMBL" id="AFP05978.1"/>
    </source>
</evidence>
<dbReference type="PANTHER" id="PTHR26451:SF882">
    <property type="entry name" value="OLFACTORY RECEPTOR 11A1-LIKE ISOFORM X1"/>
    <property type="match status" value="1"/>
</dbReference>
<name>V9L4B6_CALMI</name>
<evidence type="ECO:0000256" key="3">
    <source>
        <dbReference type="ARBA" id="ARBA00022989"/>
    </source>
</evidence>
<feature type="transmembrane region" description="Helical" evidence="6">
    <location>
        <begin position="254"/>
        <end position="276"/>
    </location>
</feature>
<keyword evidence="8" id="KW-0675">Receptor</keyword>
<dbReference type="FunFam" id="1.20.1070.10:FF:000096">
    <property type="entry name" value="Odorant receptor 131-2"/>
    <property type="match status" value="1"/>
</dbReference>
<feature type="transmembrane region" description="Helical" evidence="6">
    <location>
        <begin position="87"/>
        <end position="109"/>
    </location>
</feature>
<feature type="transmembrane region" description="Helical" evidence="6">
    <location>
        <begin position="51"/>
        <end position="75"/>
    </location>
</feature>
<feature type="transmembrane region" description="Helical" evidence="6">
    <location>
        <begin position="176"/>
        <end position="194"/>
    </location>
</feature>
<dbReference type="Gene3D" id="1.20.1070.10">
    <property type="entry name" value="Rhodopsin 7-helix transmembrane proteins"/>
    <property type="match status" value="1"/>
</dbReference>
<evidence type="ECO:0000256" key="6">
    <source>
        <dbReference type="SAM" id="Phobius"/>
    </source>
</evidence>
<feature type="transmembrane region" description="Helical" evidence="6">
    <location>
        <begin position="130"/>
        <end position="149"/>
    </location>
</feature>
<protein>
    <submittedName>
        <fullName evidence="8">Putative G-protein coupled receptor 148-like protein</fullName>
    </submittedName>
</protein>
<dbReference type="CDD" id="cd00637">
    <property type="entry name" value="7tm_classA_rhodopsin-like"/>
    <property type="match status" value="1"/>
</dbReference>
<dbReference type="GO" id="GO:0005549">
    <property type="term" value="F:odorant binding"/>
    <property type="evidence" value="ECO:0007669"/>
    <property type="project" value="TreeGrafter"/>
</dbReference>
<dbReference type="GO" id="GO:0004930">
    <property type="term" value="F:G protein-coupled receptor activity"/>
    <property type="evidence" value="ECO:0007669"/>
    <property type="project" value="InterPro"/>
</dbReference>
<dbReference type="AlphaFoldDB" id="V9L4B6"/>
<dbReference type="GO" id="GO:0004984">
    <property type="term" value="F:olfactory receptor activity"/>
    <property type="evidence" value="ECO:0007669"/>
    <property type="project" value="TreeGrafter"/>
</dbReference>
<reference evidence="8" key="1">
    <citation type="journal article" date="2014" name="Nature">
        <title>Elephant shark genome provides unique insights into gnathostome evolution.</title>
        <authorList>
            <consortium name="International Elephant Shark Genome Sequencing Consortium"/>
            <person name="Venkatesh B."/>
            <person name="Lee A.P."/>
            <person name="Ravi V."/>
            <person name="Maurya A.K."/>
            <person name="Lian M.M."/>
            <person name="Swann J.B."/>
            <person name="Ohta Y."/>
            <person name="Flajnik M.F."/>
            <person name="Sutoh Y."/>
            <person name="Kasahara M."/>
            <person name="Hoon S."/>
            <person name="Gangu V."/>
            <person name="Roy S.W."/>
            <person name="Irimia M."/>
            <person name="Korzh V."/>
            <person name="Kondrychyn I."/>
            <person name="Lim Z.W."/>
            <person name="Tay B.H."/>
            <person name="Tohari S."/>
            <person name="Kong K.W."/>
            <person name="Ho S."/>
            <person name="Lorente-Galdos B."/>
            <person name="Quilez J."/>
            <person name="Marques-Bonet T."/>
            <person name="Raney B.J."/>
            <person name="Ingham P.W."/>
            <person name="Tay A."/>
            <person name="Hillier L.W."/>
            <person name="Minx P."/>
            <person name="Boehm T."/>
            <person name="Wilson R.K."/>
            <person name="Brenner S."/>
            <person name="Warren W.C."/>
        </authorList>
    </citation>
    <scope>NUCLEOTIDE SEQUENCE</scope>
    <source>
        <tissue evidence="8">Spleen</tissue>
    </source>
</reference>
<keyword evidence="2 6" id="KW-0812">Transmembrane</keyword>
<dbReference type="InterPro" id="IPR052921">
    <property type="entry name" value="GPCR1_Superfamily_Member"/>
</dbReference>
<organism evidence="8">
    <name type="scientific">Callorhinchus milii</name>
    <name type="common">Ghost shark</name>
    <dbReference type="NCBI Taxonomy" id="7868"/>
    <lineage>
        <taxon>Eukaryota</taxon>
        <taxon>Metazoa</taxon>
        <taxon>Chordata</taxon>
        <taxon>Craniata</taxon>
        <taxon>Vertebrata</taxon>
        <taxon>Chondrichthyes</taxon>
        <taxon>Holocephali</taxon>
        <taxon>Chimaeriformes</taxon>
        <taxon>Callorhinchidae</taxon>
        <taxon>Callorhinchus</taxon>
    </lineage>
</organism>
<evidence type="ECO:0000259" key="7">
    <source>
        <dbReference type="PROSITE" id="PS50262"/>
    </source>
</evidence>
<feature type="transmembrane region" description="Helical" evidence="6">
    <location>
        <begin position="18"/>
        <end position="39"/>
    </location>
</feature>
<dbReference type="InterPro" id="IPR000276">
    <property type="entry name" value="GPCR_Rhodpsn"/>
</dbReference>
<sequence>MNQTANATGGQAYTEVRFYASVASFVLLAFFNLVLDSAILTDGRLRSQARFVLLFHLLLSGVTYFGLSGTFYLLVYSEAPVSVPGCLALLLLLMTSGSTILVTLTMMALDRFLAICHPLAYDAFCNPRRVWACGSLAWLISLVIPLILVSQDEQHGGSRTTTCSSSNLHSSHNKRGAFKIFLICSCTALILYSYAKILVEGKRLGVLNRRNTRAWRTIAMHGAQLVVYIVPAFINFTLQLVAQAGCLRESARELFEVVNFAFFSLAQCLGPVIYGLRKEELWEVTSRRVPAIFWEVKGTLEWLAPGPEPPPGPEAEAERATSPLETSSLA</sequence>
<evidence type="ECO:0000256" key="2">
    <source>
        <dbReference type="ARBA" id="ARBA00022692"/>
    </source>
</evidence>
<dbReference type="PANTHER" id="PTHR26451">
    <property type="entry name" value="G_PROTEIN_RECEP_F1_2 DOMAIN-CONTAINING PROTEIN"/>
    <property type="match status" value="1"/>
</dbReference>
<accession>V9L4B6</accession>
<comment type="subcellular location">
    <subcellularLocation>
        <location evidence="1">Membrane</location>
    </subcellularLocation>
</comment>
<proteinExistence type="evidence at transcript level"/>
<dbReference type="EMBL" id="JW873461">
    <property type="protein sequence ID" value="AFP05978.1"/>
    <property type="molecule type" value="mRNA"/>
</dbReference>
<dbReference type="PROSITE" id="PS50262">
    <property type="entry name" value="G_PROTEIN_RECEP_F1_2"/>
    <property type="match status" value="1"/>
</dbReference>
<feature type="transmembrane region" description="Helical" evidence="6">
    <location>
        <begin position="214"/>
        <end position="234"/>
    </location>
</feature>
<feature type="domain" description="G-protein coupled receptors family 1 profile" evidence="7">
    <location>
        <begin position="31"/>
        <end position="274"/>
    </location>
</feature>
<keyword evidence="3 6" id="KW-1133">Transmembrane helix</keyword>
<evidence type="ECO:0000256" key="1">
    <source>
        <dbReference type="ARBA" id="ARBA00004370"/>
    </source>
</evidence>
<dbReference type="InterPro" id="IPR017452">
    <property type="entry name" value="GPCR_Rhodpsn_7TM"/>
</dbReference>
<evidence type="ECO:0000256" key="4">
    <source>
        <dbReference type="ARBA" id="ARBA00023136"/>
    </source>
</evidence>
<dbReference type="GO" id="GO:0016020">
    <property type="term" value="C:membrane"/>
    <property type="evidence" value="ECO:0007669"/>
    <property type="project" value="UniProtKB-SubCell"/>
</dbReference>